<name>A0A5C3KYB5_COPMA</name>
<organism evidence="1 2">
    <name type="scientific">Coprinopsis marcescibilis</name>
    <name type="common">Agaric fungus</name>
    <name type="synonym">Psathyrella marcescibilis</name>
    <dbReference type="NCBI Taxonomy" id="230819"/>
    <lineage>
        <taxon>Eukaryota</taxon>
        <taxon>Fungi</taxon>
        <taxon>Dikarya</taxon>
        <taxon>Basidiomycota</taxon>
        <taxon>Agaricomycotina</taxon>
        <taxon>Agaricomycetes</taxon>
        <taxon>Agaricomycetidae</taxon>
        <taxon>Agaricales</taxon>
        <taxon>Agaricineae</taxon>
        <taxon>Psathyrellaceae</taxon>
        <taxon>Coprinopsis</taxon>
    </lineage>
</organism>
<dbReference type="Proteomes" id="UP000307440">
    <property type="component" value="Unassembled WGS sequence"/>
</dbReference>
<dbReference type="STRING" id="230819.A0A5C3KYB5"/>
<sequence length="823" mass="93183">MKKYYRLVLSLLVIFSLGCASLFFFPPVQFPNESGRGWDHHRNRLFGDLFGHYDSDVGGAEPADPAAPTLQGTTRLYRADVGSNLTVEVDLTQPPLYEDYLEYEANLPQNLPTETRSSYIHFANHVHLLGFNNHMQELLLNAHLAYLSNRSFVVYEYVWNPSWEEGELFSVWPENTGSWKNGKVVVYGENEAEMGGERTKVKAKLIPSRIPSSALVGGWVGGHVRVNSTTDGLTPISRARFNEICPPEKRFYIRVDEVNEAKLIDVVSLDNQVEFKAQLEREGKLHTIKVHEAPAEQIMHAWISRLKRDDVKNEKCVEIVKGSGQVFDIWVFGTPSVHTAWPSLQISPALQHWSWSPLIYGSFLRNAQGLKVPEAEDFRARPLFGDAVRDLVQQEHKAITQVDREAVLASFGYPPYPRGYAYPPLTLDERGLRLSPQTPSELKVLPYPRTPSGGSTDSGVPGHRVEDVSTLPILALHLRRGDFKGHCKHLEKWNAPFMGFCSFGAAKVGDDFGFEGQANEEDDNAGIVRVESKADGAGLERRMANVSIVVTNYAGTDLNVRAESKVHSFLPHQAKQNAKREPKEVVYPRRCFPEKEDIGKRVQEVVEDWVLGKFVGFVEGYEKSWWTRKEREGSVEQPDDDDDESYRSALSQFRAMLERSLSSVYMMTNGDEAWALEAGREIGRVLKDVKVSVGVEVELEFRGGEREESKRRIKRSRGFDWVNPNWNTTIVMGSDEDEKTDLDHNQEISQSSPHAMDSSLPLNIASSRNLRLTQEEKWVGQAVDMYVAQRAELFIGNGFSSMTANVVILRVKDKVEDYRTRFW</sequence>
<dbReference type="OrthoDB" id="2559662at2759"/>
<dbReference type="EMBL" id="ML210190">
    <property type="protein sequence ID" value="TFK25160.1"/>
    <property type="molecule type" value="Genomic_DNA"/>
</dbReference>
<dbReference type="PROSITE" id="PS51257">
    <property type="entry name" value="PROKAR_LIPOPROTEIN"/>
    <property type="match status" value="1"/>
</dbReference>
<evidence type="ECO:0000313" key="1">
    <source>
        <dbReference type="EMBL" id="TFK25160.1"/>
    </source>
</evidence>
<keyword evidence="2" id="KW-1185">Reference proteome</keyword>
<accession>A0A5C3KYB5</accession>
<dbReference type="Gene3D" id="3.40.50.11350">
    <property type="match status" value="1"/>
</dbReference>
<gene>
    <name evidence="1" type="ORF">FA15DRAFT_668870</name>
</gene>
<protein>
    <submittedName>
        <fullName evidence="1">Uncharacterized protein</fullName>
    </submittedName>
</protein>
<reference evidence="1 2" key="1">
    <citation type="journal article" date="2019" name="Nat. Ecol. Evol.">
        <title>Megaphylogeny resolves global patterns of mushroom evolution.</title>
        <authorList>
            <person name="Varga T."/>
            <person name="Krizsan K."/>
            <person name="Foldi C."/>
            <person name="Dima B."/>
            <person name="Sanchez-Garcia M."/>
            <person name="Sanchez-Ramirez S."/>
            <person name="Szollosi G.J."/>
            <person name="Szarkandi J.G."/>
            <person name="Papp V."/>
            <person name="Albert L."/>
            <person name="Andreopoulos W."/>
            <person name="Angelini C."/>
            <person name="Antonin V."/>
            <person name="Barry K.W."/>
            <person name="Bougher N.L."/>
            <person name="Buchanan P."/>
            <person name="Buyck B."/>
            <person name="Bense V."/>
            <person name="Catcheside P."/>
            <person name="Chovatia M."/>
            <person name="Cooper J."/>
            <person name="Damon W."/>
            <person name="Desjardin D."/>
            <person name="Finy P."/>
            <person name="Geml J."/>
            <person name="Haridas S."/>
            <person name="Hughes K."/>
            <person name="Justo A."/>
            <person name="Karasinski D."/>
            <person name="Kautmanova I."/>
            <person name="Kiss B."/>
            <person name="Kocsube S."/>
            <person name="Kotiranta H."/>
            <person name="LaButti K.M."/>
            <person name="Lechner B.E."/>
            <person name="Liimatainen K."/>
            <person name="Lipzen A."/>
            <person name="Lukacs Z."/>
            <person name="Mihaltcheva S."/>
            <person name="Morgado L.N."/>
            <person name="Niskanen T."/>
            <person name="Noordeloos M.E."/>
            <person name="Ohm R.A."/>
            <person name="Ortiz-Santana B."/>
            <person name="Ovrebo C."/>
            <person name="Racz N."/>
            <person name="Riley R."/>
            <person name="Savchenko A."/>
            <person name="Shiryaev A."/>
            <person name="Soop K."/>
            <person name="Spirin V."/>
            <person name="Szebenyi C."/>
            <person name="Tomsovsky M."/>
            <person name="Tulloss R.E."/>
            <person name="Uehling J."/>
            <person name="Grigoriev I.V."/>
            <person name="Vagvolgyi C."/>
            <person name="Papp T."/>
            <person name="Martin F.M."/>
            <person name="Miettinen O."/>
            <person name="Hibbett D.S."/>
            <person name="Nagy L.G."/>
        </authorList>
    </citation>
    <scope>NUCLEOTIDE SEQUENCE [LARGE SCALE GENOMIC DNA]</scope>
    <source>
        <strain evidence="1 2">CBS 121175</strain>
    </source>
</reference>
<dbReference type="AlphaFoldDB" id="A0A5C3KYB5"/>
<evidence type="ECO:0000313" key="2">
    <source>
        <dbReference type="Proteomes" id="UP000307440"/>
    </source>
</evidence>
<proteinExistence type="predicted"/>